<feature type="compositionally biased region" description="Low complexity" evidence="1">
    <location>
        <begin position="556"/>
        <end position="588"/>
    </location>
</feature>
<feature type="non-terminal residue" evidence="3">
    <location>
        <position position="588"/>
    </location>
</feature>
<evidence type="ECO:0000259" key="2">
    <source>
        <dbReference type="Pfam" id="PF21722"/>
    </source>
</evidence>
<gene>
    <name evidence="3" type="ORF">UFOVP742_1</name>
</gene>
<evidence type="ECO:0000313" key="3">
    <source>
        <dbReference type="EMBL" id="CAB5224756.1"/>
    </source>
</evidence>
<evidence type="ECO:0000256" key="1">
    <source>
        <dbReference type="SAM" id="MobiDB-lite"/>
    </source>
</evidence>
<name>A0A6J7X518_9CAUD</name>
<dbReference type="EMBL" id="LR798339">
    <property type="protein sequence ID" value="CAB5224756.1"/>
    <property type="molecule type" value="Genomic_DNA"/>
</dbReference>
<feature type="domain" description="Glycine-rich" evidence="2">
    <location>
        <begin position="444"/>
        <end position="586"/>
    </location>
</feature>
<reference evidence="3" key="1">
    <citation type="submission" date="2020-05" db="EMBL/GenBank/DDBJ databases">
        <authorList>
            <person name="Chiriac C."/>
            <person name="Salcher M."/>
            <person name="Ghai R."/>
            <person name="Kavagutti S V."/>
        </authorList>
    </citation>
    <scope>NUCLEOTIDE SEQUENCE</scope>
</reference>
<accession>A0A6J7X518</accession>
<proteinExistence type="predicted"/>
<sequence>MADVKISALPTASVVNPADILVLNQGGTTKTATKTLVVSGLATTAQISGIATTAQLSAFQNSAQVLALTTSQLSAISINAGVGLSGGGNISANRTLQLAALTTQAISLGSASQVPAITIDTFGRIASASSATITPGAIGAFATSDIIGISNGGTGASSSIDALTNLGAMPFTQEATGGDIAGAITSPNVTGLQGRTVSAAIPNSGQVLQFQGQYWEPASLNLDFAPVNSPAFTGTPTAPTAAAQTNTTQIATTEFVLSNSGDRYLTTSTTSNTITNGTKTFTVASGLSYTATQDITIVFDNNNHMHGSVTSYSGTTLVVEIVQHSQTSPGPYTQWTINVGGLTNTAGTLLSANNLSDVASPATSLTNLGGVSTARSVSAGTGLTGGGDLTANRTLSIAALSPDPTGTYGSTSQIPSLTVNNLGQVTAASSLAMPSTVVEVFSMPGTFTWTKPAGAKQVAVELVSGGNGGGAGGKGTSGTAIFGGAGGGAGGYSRTLLSASELEATCSVVVGTAGSGSIFGGAVATQGGASSFANTSTPTQFLARAQSGGTPGQNGGTTAPTTGSGGAPNSNAGGTASATATAGAGSGS</sequence>
<dbReference type="Pfam" id="PF21722">
    <property type="entry name" value="Gly_rich_2"/>
    <property type="match status" value="1"/>
</dbReference>
<dbReference type="InterPro" id="IPR049304">
    <property type="entry name" value="Gly_rich_dom"/>
</dbReference>
<feature type="region of interest" description="Disordered" evidence="1">
    <location>
        <begin position="543"/>
        <end position="588"/>
    </location>
</feature>
<protein>
    <recommendedName>
        <fullName evidence="2">Glycine-rich domain-containing protein</fullName>
    </recommendedName>
</protein>
<organism evidence="3">
    <name type="scientific">uncultured Caudovirales phage</name>
    <dbReference type="NCBI Taxonomy" id="2100421"/>
    <lineage>
        <taxon>Viruses</taxon>
        <taxon>Duplodnaviria</taxon>
        <taxon>Heunggongvirae</taxon>
        <taxon>Uroviricota</taxon>
        <taxon>Caudoviricetes</taxon>
        <taxon>Peduoviridae</taxon>
        <taxon>Maltschvirus</taxon>
        <taxon>Maltschvirus maltsch</taxon>
    </lineage>
</organism>